<dbReference type="InterPro" id="IPR052344">
    <property type="entry name" value="Transposase-related"/>
</dbReference>
<accession>A0A150PUV9</accession>
<dbReference type="AlphaFoldDB" id="A0A150PUV9"/>
<dbReference type="NCBIfam" id="NF033517">
    <property type="entry name" value="transpos_IS66"/>
    <property type="match status" value="1"/>
</dbReference>
<proteinExistence type="predicted"/>
<gene>
    <name evidence="5" type="ORF">BE08_35550</name>
</gene>
<dbReference type="InterPro" id="IPR004291">
    <property type="entry name" value="Transposase_IS66_central"/>
</dbReference>
<evidence type="ECO:0000313" key="5">
    <source>
        <dbReference type="EMBL" id="KYF59547.1"/>
    </source>
</evidence>
<reference evidence="5 6" key="1">
    <citation type="submission" date="2014-02" db="EMBL/GenBank/DDBJ databases">
        <title>The small core and large imbalanced accessory genome model reveals a collaborative survival strategy of Sorangium cellulosum strains in nature.</title>
        <authorList>
            <person name="Han K."/>
            <person name="Peng R."/>
            <person name="Blom J."/>
            <person name="Li Y.-Z."/>
        </authorList>
    </citation>
    <scope>NUCLEOTIDE SEQUENCE [LARGE SCALE GENOMIC DNA]</scope>
    <source>
        <strain evidence="5 6">So0157-25</strain>
    </source>
</reference>
<dbReference type="Pfam" id="PF13005">
    <property type="entry name" value="zf-IS66"/>
    <property type="match status" value="1"/>
</dbReference>
<dbReference type="Pfam" id="PF03050">
    <property type="entry name" value="DDE_Tnp_IS66"/>
    <property type="match status" value="1"/>
</dbReference>
<sequence length="518" mass="56944">MTSPLPSHAALPADLADVRRKLEQLAAAGQLSELIELVLVLLVDLRDKNTALSAKLASALRELYGRKSQKVSTEQLMLLFAELGAEAPQGPAGPAPSSEPLAEAPPQPEQGPVTQPPEPPKPPRGRRGRSPLPENLPRETRFVPVPEAERKCPQCGADKKCIGHRTSEVLEFVPAQFRIIEEQREKLACPSCPEQGVTTADSEKVMDRGRPGPGLLANIIVEKFEDAMPLHRQAQQYARCGVSLSPSTLGEWSAFALDVLAPVAKRIQERVLGSYYLRADDTGMRVLDQDHPAGVKRGHIWGFVGADLVSFVYAPDWRAKHPAALLQGFTGYLQGDGYAGYGAMLRGDDDSEVIVPEERRLGCGMHIRAKFEKAAKGGDARAAVALAYFKAIYRIEAACKAEALSAEARLARRQELSLPVVDELYEWIQDLHLRLVPNTPLYIATQYAINQEEAWRRCFTDGRFEIDNGEVERRIRCVALGRKNYLFAGSDKGAERLAVGYTLFGSCRMHGVNPLAWA</sequence>
<evidence type="ECO:0000259" key="4">
    <source>
        <dbReference type="Pfam" id="PF13007"/>
    </source>
</evidence>
<dbReference type="PANTHER" id="PTHR33678">
    <property type="entry name" value="BLL1576 PROTEIN"/>
    <property type="match status" value="1"/>
</dbReference>
<dbReference type="PANTHER" id="PTHR33678:SF1">
    <property type="entry name" value="BLL1576 PROTEIN"/>
    <property type="match status" value="1"/>
</dbReference>
<comment type="caution">
    <text evidence="5">The sequence shown here is derived from an EMBL/GenBank/DDBJ whole genome shotgun (WGS) entry which is preliminary data.</text>
</comment>
<dbReference type="InterPro" id="IPR024463">
    <property type="entry name" value="Transposase_TnpC_homeodom"/>
</dbReference>
<feature type="domain" description="Transposase TnpC homeodomain" evidence="4">
    <location>
        <begin position="52"/>
        <end position="140"/>
    </location>
</feature>
<evidence type="ECO:0000259" key="3">
    <source>
        <dbReference type="Pfam" id="PF13005"/>
    </source>
</evidence>
<evidence type="ECO:0000313" key="6">
    <source>
        <dbReference type="Proteomes" id="UP000075420"/>
    </source>
</evidence>
<dbReference type="InterPro" id="IPR024474">
    <property type="entry name" value="Znf_dom_IS66"/>
</dbReference>
<name>A0A150PUV9_SORCE</name>
<dbReference type="Proteomes" id="UP000075420">
    <property type="component" value="Unassembled WGS sequence"/>
</dbReference>
<evidence type="ECO:0000256" key="1">
    <source>
        <dbReference type="SAM" id="MobiDB-lite"/>
    </source>
</evidence>
<feature type="compositionally biased region" description="Low complexity" evidence="1">
    <location>
        <begin position="87"/>
        <end position="102"/>
    </location>
</feature>
<feature type="region of interest" description="Disordered" evidence="1">
    <location>
        <begin position="87"/>
        <end position="140"/>
    </location>
</feature>
<protein>
    <submittedName>
        <fullName evidence="5">Transposase</fullName>
    </submittedName>
</protein>
<dbReference type="EMBL" id="JELY01000397">
    <property type="protein sequence ID" value="KYF59547.1"/>
    <property type="molecule type" value="Genomic_DNA"/>
</dbReference>
<organism evidence="5 6">
    <name type="scientific">Sorangium cellulosum</name>
    <name type="common">Polyangium cellulosum</name>
    <dbReference type="NCBI Taxonomy" id="56"/>
    <lineage>
        <taxon>Bacteria</taxon>
        <taxon>Pseudomonadati</taxon>
        <taxon>Myxococcota</taxon>
        <taxon>Polyangia</taxon>
        <taxon>Polyangiales</taxon>
        <taxon>Polyangiaceae</taxon>
        <taxon>Sorangium</taxon>
    </lineage>
</organism>
<feature type="non-terminal residue" evidence="5">
    <location>
        <position position="518"/>
    </location>
</feature>
<evidence type="ECO:0000259" key="2">
    <source>
        <dbReference type="Pfam" id="PF03050"/>
    </source>
</evidence>
<dbReference type="Pfam" id="PF13007">
    <property type="entry name" value="LZ_Tnp_IS66"/>
    <property type="match status" value="1"/>
</dbReference>
<feature type="domain" description="Transposase IS66 central" evidence="2">
    <location>
        <begin position="209"/>
        <end position="495"/>
    </location>
</feature>
<feature type="domain" description="Transposase IS66 zinc-finger binding" evidence="3">
    <location>
        <begin position="149"/>
        <end position="192"/>
    </location>
</feature>
<feature type="compositionally biased region" description="Pro residues" evidence="1">
    <location>
        <begin position="103"/>
        <end position="122"/>
    </location>
</feature>